<feature type="compositionally biased region" description="Low complexity" evidence="1">
    <location>
        <begin position="1"/>
        <end position="22"/>
    </location>
</feature>
<sequence>MGDGTPSTSSSSSTPTASPLRSSRTRRQQYRLPIRRLTVAERIQLASKCYYVNVPVADRPSRYFLRSAPVMTDAILKAAYKRVYEDRLLLMLYNTDREFRAAVAAGQISSSAAKEHARRLRRHSNLFQAGKSRVAAARSTKRVAKKPTRGLQRDDLDNTPTSILL</sequence>
<dbReference type="AlphaFoldDB" id="A0A3P3YH93"/>
<proteinExistence type="predicted"/>
<feature type="region of interest" description="Disordered" evidence="1">
    <location>
        <begin position="1"/>
        <end position="27"/>
    </location>
</feature>
<dbReference type="Proteomes" id="UP000290189">
    <property type="component" value="Unassembled WGS sequence"/>
</dbReference>
<feature type="compositionally biased region" description="Basic residues" evidence="1">
    <location>
        <begin position="139"/>
        <end position="148"/>
    </location>
</feature>
<dbReference type="EMBL" id="OVEO01000012">
    <property type="protein sequence ID" value="SPQ99494.1"/>
    <property type="molecule type" value="Genomic_DNA"/>
</dbReference>
<accession>A0A3P3YH93</accession>
<protein>
    <submittedName>
        <fullName evidence="2">Uncharacterized protein</fullName>
    </submittedName>
</protein>
<organism evidence="2 3">
    <name type="scientific">Plasmodiophora brassicae</name>
    <name type="common">Clubroot disease agent</name>
    <dbReference type="NCBI Taxonomy" id="37360"/>
    <lineage>
        <taxon>Eukaryota</taxon>
        <taxon>Sar</taxon>
        <taxon>Rhizaria</taxon>
        <taxon>Endomyxa</taxon>
        <taxon>Phytomyxea</taxon>
        <taxon>Plasmodiophorida</taxon>
        <taxon>Plasmodiophoridae</taxon>
        <taxon>Plasmodiophora</taxon>
    </lineage>
</organism>
<feature type="region of interest" description="Disordered" evidence="1">
    <location>
        <begin position="138"/>
        <end position="165"/>
    </location>
</feature>
<geneLocation type="mitochondrion" evidence="2"/>
<gene>
    <name evidence="2" type="ORF">PLBR_LOCUS6709</name>
</gene>
<name>A0A3P3YH93_PLABS</name>
<keyword evidence="2" id="KW-0496">Mitochondrion</keyword>
<evidence type="ECO:0000256" key="1">
    <source>
        <dbReference type="SAM" id="MobiDB-lite"/>
    </source>
</evidence>
<evidence type="ECO:0000313" key="3">
    <source>
        <dbReference type="Proteomes" id="UP000290189"/>
    </source>
</evidence>
<reference evidence="2 3" key="1">
    <citation type="submission" date="2018-03" db="EMBL/GenBank/DDBJ databases">
        <authorList>
            <person name="Fogelqvist J."/>
        </authorList>
    </citation>
    <scope>NUCLEOTIDE SEQUENCE [LARGE SCALE GENOMIC DNA]</scope>
</reference>
<evidence type="ECO:0000313" key="2">
    <source>
        <dbReference type="EMBL" id="SPQ99494.1"/>
    </source>
</evidence>